<evidence type="ECO:0000313" key="2">
    <source>
        <dbReference type="Proteomes" id="UP000236735"/>
    </source>
</evidence>
<name>A0A1H5RV80_XYLRU</name>
<dbReference type="AlphaFoldDB" id="A0A1H5RV80"/>
<protein>
    <submittedName>
        <fullName evidence="1">Uncharacterized protein</fullName>
    </submittedName>
</protein>
<proteinExistence type="predicted"/>
<organism evidence="1 2">
    <name type="scientific">Xylanibacter ruminicola</name>
    <name type="common">Prevotella ruminicola</name>
    <dbReference type="NCBI Taxonomy" id="839"/>
    <lineage>
        <taxon>Bacteria</taxon>
        <taxon>Pseudomonadati</taxon>
        <taxon>Bacteroidota</taxon>
        <taxon>Bacteroidia</taxon>
        <taxon>Bacteroidales</taxon>
        <taxon>Prevotellaceae</taxon>
        <taxon>Xylanibacter</taxon>
    </lineage>
</organism>
<sequence>MAYSNYKITYPVTDSDIKNAVSNASSRLDILIRQGDINMWGKYKPVVWGNRDTTAAFNSDRTGWNPSTAITNQWWRGTNGDYGISYAGAMVSIPYPATTGATQMISALTSLLAKVDGSRNGWTYIRPSGGASSPYRWLDFLEYRKNAPNPIKSLSVNDVVAGSSSGYTVFAKMMRSAMIDISERDYIMPEDLTSEALHIGIAIYKKDGNTYDPIAWVAGGSAWQGTGLKSYDGIQNASTMDNDQYVISTLKYGQTYYLLPFFATRALEQPAPNQSLTPSASQPISIITAPYTSLVSFKATLGGGQTVGFPVLSNHNITNLWSYNTTLQLDSTVDGYVGGTATDVKLAVVNELFDGTFATGSYAGTGWYEFGSVTVGASEVKTVGRVPSVGVLTLDSSHIWHIIVSVSGVLYRFSLRTPIQPT</sequence>
<reference evidence="1 2" key="1">
    <citation type="submission" date="2016-10" db="EMBL/GenBank/DDBJ databases">
        <authorList>
            <person name="de Groot N.N."/>
        </authorList>
    </citation>
    <scope>NUCLEOTIDE SEQUENCE [LARGE SCALE GENOMIC DNA]</scope>
    <source>
        <strain evidence="1 2">AR32</strain>
    </source>
</reference>
<gene>
    <name evidence="1" type="ORF">SAMN05216354_0353</name>
</gene>
<accession>A0A1H5RV80</accession>
<evidence type="ECO:0000313" key="1">
    <source>
        <dbReference type="EMBL" id="SEF42222.1"/>
    </source>
</evidence>
<dbReference type="Proteomes" id="UP000236735">
    <property type="component" value="Unassembled WGS sequence"/>
</dbReference>
<dbReference type="EMBL" id="FNUV01000001">
    <property type="protein sequence ID" value="SEF42222.1"/>
    <property type="molecule type" value="Genomic_DNA"/>
</dbReference>